<feature type="transmembrane region" description="Helical" evidence="7">
    <location>
        <begin position="94"/>
        <end position="114"/>
    </location>
</feature>
<keyword evidence="3 6" id="KW-0812">Transmembrane</keyword>
<evidence type="ECO:0000256" key="7">
    <source>
        <dbReference type="SAM" id="Phobius"/>
    </source>
</evidence>
<dbReference type="Gene3D" id="1.20.1080.10">
    <property type="entry name" value="Glycerol uptake facilitator protein"/>
    <property type="match status" value="1"/>
</dbReference>
<evidence type="ECO:0000313" key="8">
    <source>
        <dbReference type="EMBL" id="GGA90646.1"/>
    </source>
</evidence>
<reference evidence="8" key="1">
    <citation type="journal article" date="2014" name="Int. J. Syst. Evol. Microbiol.">
        <title>Complete genome sequence of Corynebacterium casei LMG S-19264T (=DSM 44701T), isolated from a smear-ripened cheese.</title>
        <authorList>
            <consortium name="US DOE Joint Genome Institute (JGI-PGF)"/>
            <person name="Walter F."/>
            <person name="Albersmeier A."/>
            <person name="Kalinowski J."/>
            <person name="Ruckert C."/>
        </authorList>
    </citation>
    <scope>NUCLEOTIDE SEQUENCE</scope>
    <source>
        <strain evidence="8">CGMCC 1.15448</strain>
    </source>
</reference>
<dbReference type="PANTHER" id="PTHR19139:SF199">
    <property type="entry name" value="MIP17260P"/>
    <property type="match status" value="1"/>
</dbReference>
<dbReference type="InterPro" id="IPR000425">
    <property type="entry name" value="MIP"/>
</dbReference>
<proteinExistence type="inferred from homology"/>
<dbReference type="Proteomes" id="UP000607559">
    <property type="component" value="Unassembled WGS sequence"/>
</dbReference>
<name>A0A8J2UAX6_9BACT</name>
<dbReference type="GO" id="GO:0005886">
    <property type="term" value="C:plasma membrane"/>
    <property type="evidence" value="ECO:0007669"/>
    <property type="project" value="TreeGrafter"/>
</dbReference>
<accession>A0A8J2UAX6</accession>
<evidence type="ECO:0000256" key="5">
    <source>
        <dbReference type="ARBA" id="ARBA00023136"/>
    </source>
</evidence>
<feature type="transmembrane region" description="Helical" evidence="7">
    <location>
        <begin position="49"/>
        <end position="73"/>
    </location>
</feature>
<organism evidence="8 9">
    <name type="scientific">Puia dinghuensis</name>
    <dbReference type="NCBI Taxonomy" id="1792502"/>
    <lineage>
        <taxon>Bacteria</taxon>
        <taxon>Pseudomonadati</taxon>
        <taxon>Bacteroidota</taxon>
        <taxon>Chitinophagia</taxon>
        <taxon>Chitinophagales</taxon>
        <taxon>Chitinophagaceae</taxon>
        <taxon>Puia</taxon>
    </lineage>
</organism>
<keyword evidence="9" id="KW-1185">Reference proteome</keyword>
<reference evidence="8" key="2">
    <citation type="submission" date="2020-09" db="EMBL/GenBank/DDBJ databases">
        <authorList>
            <person name="Sun Q."/>
            <person name="Zhou Y."/>
        </authorList>
    </citation>
    <scope>NUCLEOTIDE SEQUENCE</scope>
    <source>
        <strain evidence="8">CGMCC 1.15448</strain>
    </source>
</reference>
<evidence type="ECO:0000313" key="9">
    <source>
        <dbReference type="Proteomes" id="UP000607559"/>
    </source>
</evidence>
<feature type="transmembrane region" description="Helical" evidence="7">
    <location>
        <begin position="7"/>
        <end position="29"/>
    </location>
</feature>
<dbReference type="AlphaFoldDB" id="A0A8J2UAX6"/>
<evidence type="ECO:0000256" key="4">
    <source>
        <dbReference type="ARBA" id="ARBA00022989"/>
    </source>
</evidence>
<comment type="subcellular location">
    <subcellularLocation>
        <location evidence="1">Membrane</location>
        <topology evidence="1">Multi-pass membrane protein</topology>
    </subcellularLocation>
</comment>
<evidence type="ECO:0000256" key="1">
    <source>
        <dbReference type="ARBA" id="ARBA00004141"/>
    </source>
</evidence>
<dbReference type="RefSeq" id="WP_188929596.1">
    <property type="nucleotide sequence ID" value="NZ_BMJC01000001.1"/>
</dbReference>
<sequence length="246" mass="27221">MRRKLLSIYCSEFIGTALLVLVGLSVVIFNNGEGSPLWQWLPSPGAHRALTGFLFGCTGCLITLSPVGHISGAHINPIVTISFLLKRRIFTRHAIGYIIAQLSGAITGAIPLLLWGRQGKSIQYGATVPETGRWPAAFVGETITTFMLVAGIFFFTGHRRLRRFTPFLMPPLYCFMVYWEGPLSGTSTNPARSIGPAVISNCWTGHWLYWLAPLAGATLAVALFQLPVLKWHPVQPRLLHRRLQKN</sequence>
<keyword evidence="6" id="KW-0813">Transport</keyword>
<keyword evidence="5 7" id="KW-0472">Membrane</keyword>
<dbReference type="GO" id="GO:0015250">
    <property type="term" value="F:water channel activity"/>
    <property type="evidence" value="ECO:0007669"/>
    <property type="project" value="TreeGrafter"/>
</dbReference>
<dbReference type="PRINTS" id="PR00783">
    <property type="entry name" value="MINTRINSICP"/>
</dbReference>
<feature type="transmembrane region" description="Helical" evidence="7">
    <location>
        <begin position="207"/>
        <end position="229"/>
    </location>
</feature>
<evidence type="ECO:0000256" key="2">
    <source>
        <dbReference type="ARBA" id="ARBA00006175"/>
    </source>
</evidence>
<dbReference type="InterPro" id="IPR034294">
    <property type="entry name" value="Aquaporin_transptr"/>
</dbReference>
<dbReference type="SUPFAM" id="SSF81338">
    <property type="entry name" value="Aquaporin-like"/>
    <property type="match status" value="1"/>
</dbReference>
<dbReference type="Pfam" id="PF00230">
    <property type="entry name" value="MIP"/>
    <property type="match status" value="1"/>
</dbReference>
<comment type="similarity">
    <text evidence="2 6">Belongs to the MIP/aquaporin (TC 1.A.8) family.</text>
</comment>
<keyword evidence="4 7" id="KW-1133">Transmembrane helix</keyword>
<dbReference type="PANTHER" id="PTHR19139">
    <property type="entry name" value="AQUAPORIN TRANSPORTER"/>
    <property type="match status" value="1"/>
</dbReference>
<gene>
    <name evidence="8" type="ORF">GCM10011511_12400</name>
</gene>
<comment type="caution">
    <text evidence="8">The sequence shown here is derived from an EMBL/GenBank/DDBJ whole genome shotgun (WGS) entry which is preliminary data.</text>
</comment>
<dbReference type="EMBL" id="BMJC01000001">
    <property type="protein sequence ID" value="GGA90646.1"/>
    <property type="molecule type" value="Genomic_DNA"/>
</dbReference>
<evidence type="ECO:0000256" key="6">
    <source>
        <dbReference type="RuleBase" id="RU000477"/>
    </source>
</evidence>
<evidence type="ECO:0000256" key="3">
    <source>
        <dbReference type="ARBA" id="ARBA00022692"/>
    </source>
</evidence>
<feature type="transmembrane region" description="Helical" evidence="7">
    <location>
        <begin position="134"/>
        <end position="155"/>
    </location>
</feature>
<protein>
    <submittedName>
        <fullName evidence="8">Aquaporin</fullName>
    </submittedName>
</protein>
<dbReference type="InterPro" id="IPR023271">
    <property type="entry name" value="Aquaporin-like"/>
</dbReference>